<evidence type="ECO:0000313" key="9">
    <source>
        <dbReference type="EMBL" id="MBT0963015.1"/>
    </source>
</evidence>
<evidence type="ECO:0000313" key="10">
    <source>
        <dbReference type="Proteomes" id="UP000694660"/>
    </source>
</evidence>
<sequence>MTRVPSAEASLNAPKILGLLAMIVACSAYLGGYLFLVFIKSPEPWRATPITLLQYWEHYGDRVDIRQKILYAGGGSLATLLVTGVLLAIPRRRPLHGDARFATKGEIRKAGLLADKGIILGRFKNQILMLSGQQGVLLEAPPRSGKGVGVIIPNLLNWPDSVIVNDIKGENWTRTAGYRAAHGHATYRFDPLAVDECTACWNPFDYVSDVNYRRIGDVMGIASMLFEESDKDKFWSNSAATLFLGISLYLFEKPGTTCTVGEVLRQGMAADGEGFKQHWTGLIQMCQSAGYTLSREAQQALYDSIDLAPVTASSVRKTFTSTLSLWANPMIDAATARSDFDLRALRKKPISIYCCTNPKNIERLRPLLNLFWQQAIGLQTTELPEDNPALTRQLLLCMDEFAALGNIPIIAHSTAFLPGYNVRALVVVQSFDQLVQIYSMDGAKALRKMLAARIVFPPKEYDDAEAISRELGTYTVKQKSRTSKPLEAHSASVNVSEQPRRLLMAQEVKELGNERAIIMYEGLRPFVATKIRYFKDKLFTSRLLRAPVVIPLDVEGHYSRQQHTPGQEKNTSLAKQASSTVDGGEGLSNAIELDAEISEASDITPAHVDALATGSLSDVLSALDDIELPKERPLSDDEIQSAVDSFFDTLAE</sequence>
<dbReference type="Proteomes" id="UP000694660">
    <property type="component" value="Unassembled WGS sequence"/>
</dbReference>
<evidence type="ECO:0000256" key="1">
    <source>
        <dbReference type="ARBA" id="ARBA00004651"/>
    </source>
</evidence>
<feature type="compositionally biased region" description="Polar residues" evidence="7">
    <location>
        <begin position="559"/>
        <end position="581"/>
    </location>
</feature>
<dbReference type="InterPro" id="IPR003688">
    <property type="entry name" value="TraG/VirD4"/>
</dbReference>
<dbReference type="EMBL" id="JAEKFT010000023">
    <property type="protein sequence ID" value="MBT0963015.1"/>
    <property type="molecule type" value="Genomic_DNA"/>
</dbReference>
<evidence type="ECO:0000256" key="2">
    <source>
        <dbReference type="ARBA" id="ARBA00008806"/>
    </source>
</evidence>
<dbReference type="SUPFAM" id="SSF52540">
    <property type="entry name" value="P-loop containing nucleoside triphosphate hydrolases"/>
    <property type="match status" value="1"/>
</dbReference>
<dbReference type="RefSeq" id="WP_214362987.1">
    <property type="nucleotide sequence ID" value="NZ_JAEKFT010000023.1"/>
</dbReference>
<evidence type="ECO:0000256" key="5">
    <source>
        <dbReference type="ARBA" id="ARBA00022989"/>
    </source>
</evidence>
<keyword evidence="4 8" id="KW-0812">Transmembrane</keyword>
<keyword evidence="9" id="KW-0614">Plasmid</keyword>
<gene>
    <name evidence="9" type="ORF">I8J34_17675</name>
</gene>
<feature type="region of interest" description="Disordered" evidence="7">
    <location>
        <begin position="559"/>
        <end position="585"/>
    </location>
</feature>
<accession>A0A944DA53</accession>
<comment type="subcellular location">
    <subcellularLocation>
        <location evidence="1">Cell membrane</location>
        <topology evidence="1">Multi-pass membrane protein</topology>
    </subcellularLocation>
</comment>
<keyword evidence="10" id="KW-1185">Reference proteome</keyword>
<evidence type="ECO:0000256" key="3">
    <source>
        <dbReference type="ARBA" id="ARBA00022475"/>
    </source>
</evidence>
<dbReference type="GO" id="GO:0005886">
    <property type="term" value="C:plasma membrane"/>
    <property type="evidence" value="ECO:0007669"/>
    <property type="project" value="UniProtKB-SubCell"/>
</dbReference>
<evidence type="ECO:0000256" key="8">
    <source>
        <dbReference type="SAM" id="Phobius"/>
    </source>
</evidence>
<feature type="transmembrane region" description="Helical" evidence="8">
    <location>
        <begin position="16"/>
        <end position="39"/>
    </location>
</feature>
<evidence type="ECO:0000256" key="7">
    <source>
        <dbReference type="SAM" id="MobiDB-lite"/>
    </source>
</evidence>
<protein>
    <submittedName>
        <fullName evidence="9">Type IV secretory system conjugative DNA transfer family protein</fullName>
    </submittedName>
</protein>
<keyword evidence="3" id="KW-1003">Cell membrane</keyword>
<dbReference type="PANTHER" id="PTHR37937:SF1">
    <property type="entry name" value="CONJUGATIVE TRANSFER: DNA TRANSPORT"/>
    <property type="match status" value="1"/>
</dbReference>
<dbReference type="InterPro" id="IPR027417">
    <property type="entry name" value="P-loop_NTPase"/>
</dbReference>
<keyword evidence="6 8" id="KW-0472">Membrane</keyword>
<evidence type="ECO:0000256" key="4">
    <source>
        <dbReference type="ARBA" id="ARBA00022692"/>
    </source>
</evidence>
<comment type="similarity">
    <text evidence="2">Belongs to the VirD4/TraG family.</text>
</comment>
<reference evidence="10" key="1">
    <citation type="journal article" date="2022" name="ISME J.">
        <title>Genetic and phylogenetic analysis of dissimilatory iodate-reducing bacteria identifies potential niches across the world's oceans.</title>
        <authorList>
            <person name="Reyes-Umana V."/>
            <person name="Henning Z."/>
            <person name="Lee K."/>
            <person name="Barnum T.P."/>
            <person name="Coates J.D."/>
        </authorList>
    </citation>
    <scope>NUCLEOTIDE SEQUENCE [LARGE SCALE GENOMIC DNA]</scope>
    <source>
        <strain evidence="10">IR12</strain>
    </source>
</reference>
<evidence type="ECO:0000256" key="6">
    <source>
        <dbReference type="ARBA" id="ARBA00023136"/>
    </source>
</evidence>
<keyword evidence="5 8" id="KW-1133">Transmembrane helix</keyword>
<dbReference type="InterPro" id="IPR051539">
    <property type="entry name" value="T4SS-coupling_protein"/>
</dbReference>
<geneLocation type="plasmid" evidence="9">
    <name>unnamed1</name>
</geneLocation>
<dbReference type="AlphaFoldDB" id="A0A944DA53"/>
<dbReference type="CDD" id="cd01127">
    <property type="entry name" value="TrwB_TraG_TraD_VirD4"/>
    <property type="match status" value="2"/>
</dbReference>
<dbReference type="Pfam" id="PF02534">
    <property type="entry name" value="T4SS-DNA_transf"/>
    <property type="match status" value="1"/>
</dbReference>
<name>A0A944DA53_DENI1</name>
<dbReference type="PANTHER" id="PTHR37937">
    <property type="entry name" value="CONJUGATIVE TRANSFER: DNA TRANSPORT"/>
    <property type="match status" value="1"/>
</dbReference>
<feature type="transmembrane region" description="Helical" evidence="8">
    <location>
        <begin position="69"/>
        <end position="89"/>
    </location>
</feature>
<proteinExistence type="inferred from homology"/>
<dbReference type="Gene3D" id="3.40.50.300">
    <property type="entry name" value="P-loop containing nucleotide triphosphate hydrolases"/>
    <property type="match status" value="1"/>
</dbReference>
<comment type="caution">
    <text evidence="9">The sequence shown here is derived from an EMBL/GenBank/DDBJ whole genome shotgun (WGS) entry which is preliminary data.</text>
</comment>
<organism evidence="9 10">
    <name type="scientific">Denitromonas iodatirespirans</name>
    <dbReference type="NCBI Taxonomy" id="2795389"/>
    <lineage>
        <taxon>Bacteria</taxon>
        <taxon>Pseudomonadati</taxon>
        <taxon>Pseudomonadota</taxon>
        <taxon>Betaproteobacteria</taxon>
        <taxon>Rhodocyclales</taxon>
        <taxon>Zoogloeaceae</taxon>
        <taxon>Denitromonas</taxon>
    </lineage>
</organism>
<dbReference type="PROSITE" id="PS51257">
    <property type="entry name" value="PROKAR_LIPOPROTEIN"/>
    <property type="match status" value="1"/>
</dbReference>